<comment type="caution">
    <text evidence="5">The sequence shown here is derived from an EMBL/GenBank/DDBJ whole genome shotgun (WGS) entry which is preliminary data.</text>
</comment>
<keyword evidence="2" id="KW-0645">Protease</keyword>
<accession>A0A3B9ITY4</accession>
<dbReference type="InterPro" id="IPR020568">
    <property type="entry name" value="Ribosomal_Su5_D2-typ_SF"/>
</dbReference>
<evidence type="ECO:0000313" key="6">
    <source>
        <dbReference type="Proteomes" id="UP000257706"/>
    </source>
</evidence>
<evidence type="ECO:0000259" key="4">
    <source>
        <dbReference type="PROSITE" id="PS51786"/>
    </source>
</evidence>
<dbReference type="Proteomes" id="UP000257706">
    <property type="component" value="Unassembled WGS sequence"/>
</dbReference>
<feature type="domain" description="Lon proteolytic" evidence="4">
    <location>
        <begin position="1"/>
        <end position="50"/>
    </location>
</feature>
<organism evidence="5 6">
    <name type="scientific">Tistrella mobilis</name>
    <dbReference type="NCBI Taxonomy" id="171437"/>
    <lineage>
        <taxon>Bacteria</taxon>
        <taxon>Pseudomonadati</taxon>
        <taxon>Pseudomonadota</taxon>
        <taxon>Alphaproteobacteria</taxon>
        <taxon>Geminicoccales</taxon>
        <taxon>Geminicoccaceae</taxon>
        <taxon>Tistrella</taxon>
    </lineage>
</organism>
<keyword evidence="1" id="KW-0378">Hydrolase</keyword>
<dbReference type="SUPFAM" id="SSF54211">
    <property type="entry name" value="Ribosomal protein S5 domain 2-like"/>
    <property type="match status" value="1"/>
</dbReference>
<dbReference type="InterPro" id="IPR008268">
    <property type="entry name" value="Peptidase_S16_AS"/>
</dbReference>
<dbReference type="InterPro" id="IPR014721">
    <property type="entry name" value="Ribsml_uS5_D2-typ_fold_subgr"/>
</dbReference>
<sequence length="50" mass="4946">GATPKDGPSAGIAMVTSIVSVLTGIPVNRSVAMTGEVTLRGRVLPIGGLK</sequence>
<keyword evidence="2" id="KW-0720">Serine protease</keyword>
<dbReference type="InterPro" id="IPR027065">
    <property type="entry name" value="Lon_Prtase"/>
</dbReference>
<dbReference type="PANTHER" id="PTHR10046">
    <property type="entry name" value="ATP DEPENDENT LON PROTEASE FAMILY MEMBER"/>
    <property type="match status" value="1"/>
</dbReference>
<dbReference type="InterPro" id="IPR008269">
    <property type="entry name" value="Lon_proteolytic"/>
</dbReference>
<protein>
    <recommendedName>
        <fullName evidence="4">Lon proteolytic domain-containing protein</fullName>
    </recommendedName>
</protein>
<evidence type="ECO:0000256" key="3">
    <source>
        <dbReference type="PROSITE-ProRule" id="PRU01122"/>
    </source>
</evidence>
<evidence type="ECO:0000256" key="1">
    <source>
        <dbReference type="ARBA" id="ARBA00022801"/>
    </source>
</evidence>
<dbReference type="EMBL" id="DMAI01000467">
    <property type="protein sequence ID" value="HAE51266.1"/>
    <property type="molecule type" value="Genomic_DNA"/>
</dbReference>
<dbReference type="PROSITE" id="PS51786">
    <property type="entry name" value="LON_PROTEOLYTIC"/>
    <property type="match status" value="1"/>
</dbReference>
<evidence type="ECO:0000256" key="2">
    <source>
        <dbReference type="ARBA" id="ARBA00022825"/>
    </source>
</evidence>
<dbReference type="GO" id="GO:0030163">
    <property type="term" value="P:protein catabolic process"/>
    <property type="evidence" value="ECO:0007669"/>
    <property type="project" value="InterPro"/>
</dbReference>
<dbReference type="AlphaFoldDB" id="A0A3B9ITY4"/>
<dbReference type="GO" id="GO:0005524">
    <property type="term" value="F:ATP binding"/>
    <property type="evidence" value="ECO:0007669"/>
    <property type="project" value="InterPro"/>
</dbReference>
<evidence type="ECO:0000313" key="5">
    <source>
        <dbReference type="EMBL" id="HAE51266.1"/>
    </source>
</evidence>
<reference evidence="5 6" key="1">
    <citation type="journal article" date="2018" name="Nat. Biotechnol.">
        <title>A standardized bacterial taxonomy based on genome phylogeny substantially revises the tree of life.</title>
        <authorList>
            <person name="Parks D.H."/>
            <person name="Chuvochina M."/>
            <person name="Waite D.W."/>
            <person name="Rinke C."/>
            <person name="Skarshewski A."/>
            <person name="Chaumeil P.A."/>
            <person name="Hugenholtz P."/>
        </authorList>
    </citation>
    <scope>NUCLEOTIDE SEQUENCE [LARGE SCALE GENOMIC DNA]</scope>
    <source>
        <strain evidence="5">UBA8739</strain>
    </source>
</reference>
<dbReference type="Pfam" id="PF05362">
    <property type="entry name" value="Lon_C"/>
    <property type="match status" value="1"/>
</dbReference>
<dbReference type="PROSITE" id="PS01046">
    <property type="entry name" value="LON_SER"/>
    <property type="match status" value="1"/>
</dbReference>
<proteinExistence type="predicted"/>
<name>A0A3B9ITY4_9PROT</name>
<dbReference type="GO" id="GO:0004252">
    <property type="term" value="F:serine-type endopeptidase activity"/>
    <property type="evidence" value="ECO:0007669"/>
    <property type="project" value="InterPro"/>
</dbReference>
<comment type="caution">
    <text evidence="3">Lacks conserved residue(s) required for the propagation of feature annotation.</text>
</comment>
<gene>
    <name evidence="5" type="ORF">DCK97_28025</name>
</gene>
<dbReference type="GO" id="GO:0004176">
    <property type="term" value="F:ATP-dependent peptidase activity"/>
    <property type="evidence" value="ECO:0007669"/>
    <property type="project" value="InterPro"/>
</dbReference>
<dbReference type="GO" id="GO:0006508">
    <property type="term" value="P:proteolysis"/>
    <property type="evidence" value="ECO:0007669"/>
    <property type="project" value="InterPro"/>
</dbReference>
<dbReference type="Gene3D" id="3.30.230.10">
    <property type="match status" value="1"/>
</dbReference>
<feature type="non-terminal residue" evidence="5">
    <location>
        <position position="50"/>
    </location>
</feature>
<dbReference type="PRINTS" id="PR00830">
    <property type="entry name" value="ENDOLAPTASE"/>
</dbReference>
<feature type="non-terminal residue" evidence="5">
    <location>
        <position position="1"/>
    </location>
</feature>